<dbReference type="EMBL" id="JAIZPD010000010">
    <property type="protein sequence ID" value="KAH0960558.1"/>
    <property type="molecule type" value="Genomic_DNA"/>
</dbReference>
<dbReference type="AlphaFoldDB" id="A0A9P8SF60"/>
<accession>A0A9P8SF60</accession>
<evidence type="ECO:0000313" key="3">
    <source>
        <dbReference type="Proteomes" id="UP000824596"/>
    </source>
</evidence>
<feature type="region of interest" description="Disordered" evidence="1">
    <location>
        <begin position="281"/>
        <end position="308"/>
    </location>
</feature>
<evidence type="ECO:0000313" key="2">
    <source>
        <dbReference type="EMBL" id="KAH0960558.1"/>
    </source>
</evidence>
<feature type="compositionally biased region" description="Polar residues" evidence="1">
    <location>
        <begin position="289"/>
        <end position="299"/>
    </location>
</feature>
<feature type="region of interest" description="Disordered" evidence="1">
    <location>
        <begin position="87"/>
        <end position="222"/>
    </location>
</feature>
<organism evidence="2 3">
    <name type="scientific">Hirsutella rhossiliensis</name>
    <dbReference type="NCBI Taxonomy" id="111463"/>
    <lineage>
        <taxon>Eukaryota</taxon>
        <taxon>Fungi</taxon>
        <taxon>Dikarya</taxon>
        <taxon>Ascomycota</taxon>
        <taxon>Pezizomycotina</taxon>
        <taxon>Sordariomycetes</taxon>
        <taxon>Hypocreomycetidae</taxon>
        <taxon>Hypocreales</taxon>
        <taxon>Ophiocordycipitaceae</taxon>
        <taxon>Hirsutella</taxon>
    </lineage>
</organism>
<sequence>MASAHSRPKDPLDALQHMINDVLVHTGKALRASRKDGHGNGPSPHGSIQARLPETIKSFHSALDSLDSDIVRAKSVLLRDLNELRSQRAQSKPLEQIHSHPSDPQSQSPTVVDSHSSPPAAPRDHPIKTEPIMKPVAPFPDMGMSLPDAAQSATVVKEESTPTQAPSATPGGPDFKVEGGASSAPGGIMSIAHQKPAGIQPNGPGGDDTLSMNPGLNFTDMEFTLAPSNNDAQDQLNRDAASSLNTTAESSFDLASFAPAGGADNGNNSNSMASLGGMLPASLSGAMSKPNTADNQSKPADNRNNDNVQDSAFADIFTGDGQADGMDFDFSLGDGGMGGDTFDDLMNDRDNTFNTIEHGDFDATFFGIDKTDGT</sequence>
<name>A0A9P8SF60_9HYPO</name>
<dbReference type="OrthoDB" id="5409998at2759"/>
<keyword evidence="3" id="KW-1185">Reference proteome</keyword>
<proteinExistence type="predicted"/>
<protein>
    <submittedName>
        <fullName evidence="2">Uncharacterized protein</fullName>
    </submittedName>
</protein>
<dbReference type="RefSeq" id="XP_044718071.1">
    <property type="nucleotide sequence ID" value="XM_044867184.1"/>
</dbReference>
<reference evidence="2" key="1">
    <citation type="submission" date="2021-09" db="EMBL/GenBank/DDBJ databases">
        <title>A high-quality genome of the endoparasitic fungus Hirsutella rhossiliensis with a comparison of Hirsutella genomes reveals transposable elements contributing to genome size variation.</title>
        <authorList>
            <person name="Lin R."/>
            <person name="Jiao Y."/>
            <person name="Sun X."/>
            <person name="Ling J."/>
            <person name="Xie B."/>
            <person name="Cheng X."/>
        </authorList>
    </citation>
    <scope>NUCLEOTIDE SEQUENCE</scope>
    <source>
        <strain evidence="2">HR02</strain>
    </source>
</reference>
<dbReference type="Proteomes" id="UP000824596">
    <property type="component" value="Unassembled WGS sequence"/>
</dbReference>
<gene>
    <name evidence="2" type="ORF">HRG_08713</name>
</gene>
<evidence type="ECO:0000256" key="1">
    <source>
        <dbReference type="SAM" id="MobiDB-lite"/>
    </source>
</evidence>
<comment type="caution">
    <text evidence="2">The sequence shown here is derived from an EMBL/GenBank/DDBJ whole genome shotgun (WGS) entry which is preliminary data.</text>
</comment>
<dbReference type="GeneID" id="68357842"/>